<feature type="transmembrane region" description="Helical" evidence="1">
    <location>
        <begin position="79"/>
        <end position="101"/>
    </location>
</feature>
<keyword evidence="4" id="KW-1185">Reference proteome</keyword>
<feature type="transmembrane region" description="Helical" evidence="1">
    <location>
        <begin position="45"/>
        <end position="67"/>
    </location>
</feature>
<evidence type="ECO:0000256" key="1">
    <source>
        <dbReference type="SAM" id="Phobius"/>
    </source>
</evidence>
<geneLocation type="plasmid" evidence="3">
    <name>unnamed</name>
</geneLocation>
<gene>
    <name evidence="3" type="ORF">AAY24_18240</name>
</gene>
<dbReference type="InterPro" id="IPR007039">
    <property type="entry name" value="TrbC/VirB2"/>
</dbReference>
<keyword evidence="1" id="KW-0472">Membrane</keyword>
<dbReference type="EMBL" id="CP011413">
    <property type="protein sequence ID" value="AKH22401.1"/>
    <property type="molecule type" value="Genomic_DNA"/>
</dbReference>
<proteinExistence type="predicted"/>
<evidence type="ECO:0000313" key="3">
    <source>
        <dbReference type="EMBL" id="AKH22401.1"/>
    </source>
</evidence>
<keyword evidence="2" id="KW-0732">Signal</keyword>
<feature type="signal peptide" evidence="2">
    <location>
        <begin position="1"/>
        <end position="26"/>
    </location>
</feature>
<protein>
    <recommendedName>
        <fullName evidence="5">Conjugal transfer protein TrbC</fullName>
    </recommendedName>
</protein>
<dbReference type="RefSeq" id="WP_046861482.1">
    <property type="nucleotide sequence ID" value="NZ_CP011413.1"/>
</dbReference>
<dbReference type="Proteomes" id="UP000034410">
    <property type="component" value="Plasmid"/>
</dbReference>
<organism evidence="3 4">
    <name type="scientific">Sedimenticola thiotaurini</name>
    <dbReference type="NCBI Taxonomy" id="1543721"/>
    <lineage>
        <taxon>Bacteria</taxon>
        <taxon>Pseudomonadati</taxon>
        <taxon>Pseudomonadota</taxon>
        <taxon>Gammaproteobacteria</taxon>
        <taxon>Chromatiales</taxon>
        <taxon>Sedimenticolaceae</taxon>
        <taxon>Sedimenticola</taxon>
    </lineage>
</organism>
<keyword evidence="1" id="KW-0812">Transmembrane</keyword>
<evidence type="ECO:0000313" key="4">
    <source>
        <dbReference type="Proteomes" id="UP000034410"/>
    </source>
</evidence>
<keyword evidence="3" id="KW-0614">Plasmid</keyword>
<accession>A0A0F7K1H0</accession>
<dbReference type="AlphaFoldDB" id="A0A0F7K1H0"/>
<evidence type="ECO:0000256" key="2">
    <source>
        <dbReference type="SAM" id="SignalP"/>
    </source>
</evidence>
<evidence type="ECO:0008006" key="5">
    <source>
        <dbReference type="Google" id="ProtNLM"/>
    </source>
</evidence>
<dbReference type="Pfam" id="PF04956">
    <property type="entry name" value="TrbC"/>
    <property type="match status" value="1"/>
</dbReference>
<name>A0A0F7K1H0_9GAMM</name>
<reference evidence="3 4" key="1">
    <citation type="journal article" date="2015" name="Genome Announc.">
        <title>Complete Genome Sequence of Sedimenticola thiotaurini Strain SIP-G1, a Polyphosphate- and Polyhydroxyalkanoate-Accumulating Sulfur-Oxidizing Gammaproteobacterium Isolated from Salt Marsh Sediments.</title>
        <authorList>
            <person name="Flood B.E."/>
            <person name="Jones D.S."/>
            <person name="Bailey J.V."/>
        </authorList>
    </citation>
    <scope>NUCLEOTIDE SEQUENCE [LARGE SCALE GENOMIC DNA]</scope>
    <source>
        <strain evidence="3 4">SIP-G1</strain>
        <plasmid evidence="4">Plasmid</plasmid>
    </source>
</reference>
<feature type="chain" id="PRO_5002517373" description="Conjugal transfer protein TrbC" evidence="2">
    <location>
        <begin position="27"/>
        <end position="106"/>
    </location>
</feature>
<dbReference type="KEGG" id="seds:AAY24_18240"/>
<dbReference type="OrthoDB" id="9814329at2"/>
<sequence>MNLKNTKILMVATAVLLFFIAGEALAGTATGLPWETPLQTLTNSITGPVALAISLIAIVVGGGMLIWGGEINDFARKMILIVLVIALIVMATNVLTTLFGATGAVV</sequence>
<keyword evidence="1" id="KW-1133">Transmembrane helix</keyword>